<dbReference type="SUPFAM" id="SSF56784">
    <property type="entry name" value="HAD-like"/>
    <property type="match status" value="1"/>
</dbReference>
<proteinExistence type="predicted"/>
<evidence type="ECO:0000313" key="2">
    <source>
        <dbReference type="EMBL" id="UYM07273.1"/>
    </source>
</evidence>
<reference evidence="2" key="1">
    <citation type="submission" date="2022-01" db="EMBL/GenBank/DDBJ databases">
        <title>Nocardioidaceae gen. sp. A5X3R13.</title>
        <authorList>
            <person name="Lopez Marin M.A."/>
            <person name="Uhlik O."/>
        </authorList>
    </citation>
    <scope>NUCLEOTIDE SEQUENCE</scope>
    <source>
        <strain evidence="2">A5X3R13</strain>
    </source>
</reference>
<accession>A0AA46YP47</accession>
<dbReference type="GO" id="GO:0016787">
    <property type="term" value="F:hydrolase activity"/>
    <property type="evidence" value="ECO:0007669"/>
    <property type="project" value="UniProtKB-KW"/>
</dbReference>
<dbReference type="PANTHER" id="PTHR43316:SF3">
    <property type="entry name" value="HALOACID DEHALOGENASE, TYPE II (AFU_ORTHOLOGUE AFUA_2G07750)-RELATED"/>
    <property type="match status" value="1"/>
</dbReference>
<dbReference type="InterPro" id="IPR023214">
    <property type="entry name" value="HAD_sf"/>
</dbReference>
<dbReference type="Proteomes" id="UP001164390">
    <property type="component" value="Chromosome"/>
</dbReference>
<dbReference type="RefSeq" id="WP_271636234.1">
    <property type="nucleotide sequence ID" value="NZ_CP094970.1"/>
</dbReference>
<evidence type="ECO:0000313" key="3">
    <source>
        <dbReference type="Proteomes" id="UP001164390"/>
    </source>
</evidence>
<dbReference type="EMBL" id="CP094970">
    <property type="protein sequence ID" value="UYM07273.1"/>
    <property type="molecule type" value="Genomic_DNA"/>
</dbReference>
<dbReference type="InterPro" id="IPR051540">
    <property type="entry name" value="S-2-haloacid_dehalogenase"/>
</dbReference>
<organism evidence="2 3">
    <name type="scientific">Solicola gregarius</name>
    <dbReference type="NCBI Taxonomy" id="2908642"/>
    <lineage>
        <taxon>Bacteria</taxon>
        <taxon>Bacillati</taxon>
        <taxon>Actinomycetota</taxon>
        <taxon>Actinomycetes</taxon>
        <taxon>Propionibacteriales</taxon>
        <taxon>Nocardioidaceae</taxon>
        <taxon>Solicola</taxon>
    </lineage>
</organism>
<evidence type="ECO:0008006" key="4">
    <source>
        <dbReference type="Google" id="ProtNLM"/>
    </source>
</evidence>
<sequence length="225" mass="24226">MIVTFDLFSALLDTRSGASGAFDGLAASRGWAVSGSEVYDRWDAHNKAAQLELADRLLAGGEWKSFTFMSTRTLGLAYDDLGIDSDHQVDMRTVHESIPGWAPWPDVVPGLAGLSDHHRLGILSNVDDALFARTQVAGLVDPDLVLTSERLRAYKPGAQIYRRAAERTGGHVHVAASARDVRGSLEAGLTTVRVARPGHRVDPEGPQPSYQIESLAELGATLAEI</sequence>
<dbReference type="Gene3D" id="1.10.150.750">
    <property type="match status" value="1"/>
</dbReference>
<gene>
    <name evidence="2" type="ORF">L0C25_09415</name>
</gene>
<protein>
    <recommendedName>
        <fullName evidence="4">Haloacid dehalogenase</fullName>
    </recommendedName>
</protein>
<evidence type="ECO:0000256" key="1">
    <source>
        <dbReference type="ARBA" id="ARBA00022801"/>
    </source>
</evidence>
<keyword evidence="1" id="KW-0378">Hydrolase</keyword>
<dbReference type="AlphaFoldDB" id="A0AA46YP47"/>
<dbReference type="KEGG" id="sgrg:L0C25_09415"/>
<dbReference type="PANTHER" id="PTHR43316">
    <property type="entry name" value="HYDROLASE, HALOACID DELAHOGENASE-RELATED"/>
    <property type="match status" value="1"/>
</dbReference>
<dbReference type="Gene3D" id="3.40.50.1000">
    <property type="entry name" value="HAD superfamily/HAD-like"/>
    <property type="match status" value="1"/>
</dbReference>
<keyword evidence="3" id="KW-1185">Reference proteome</keyword>
<name>A0AA46YP47_9ACTN</name>
<dbReference type="InterPro" id="IPR036412">
    <property type="entry name" value="HAD-like_sf"/>
</dbReference>